<evidence type="ECO:0000259" key="4">
    <source>
        <dbReference type="Pfam" id="PF01055"/>
    </source>
</evidence>
<proteinExistence type="inferred from homology"/>
<evidence type="ECO:0000256" key="1">
    <source>
        <dbReference type="ARBA" id="ARBA00007806"/>
    </source>
</evidence>
<evidence type="ECO:0000313" key="6">
    <source>
        <dbReference type="EMBL" id="NHO64373.1"/>
    </source>
</evidence>
<dbReference type="Gene3D" id="3.20.20.80">
    <property type="entry name" value="Glycosidases"/>
    <property type="match status" value="1"/>
</dbReference>
<dbReference type="GO" id="GO:0004553">
    <property type="term" value="F:hydrolase activity, hydrolyzing O-glycosyl compounds"/>
    <property type="evidence" value="ECO:0007669"/>
    <property type="project" value="InterPro"/>
</dbReference>
<feature type="domain" description="Glycoside hydrolase family 31 TIM barrel" evidence="4">
    <location>
        <begin position="339"/>
        <end position="649"/>
    </location>
</feature>
<dbReference type="InterPro" id="IPR000322">
    <property type="entry name" value="Glyco_hydro_31_TIM"/>
</dbReference>
<feature type="signal peptide" evidence="3">
    <location>
        <begin position="1"/>
        <end position="23"/>
    </location>
</feature>
<dbReference type="PROSITE" id="PS51257">
    <property type="entry name" value="PROKAR_LIPOPROTEIN"/>
    <property type="match status" value="1"/>
</dbReference>
<feature type="chain" id="PRO_5038738161" description="Alpha-glucosidase" evidence="3">
    <location>
        <begin position="24"/>
        <end position="803"/>
    </location>
</feature>
<dbReference type="GO" id="GO:0030246">
    <property type="term" value="F:carbohydrate binding"/>
    <property type="evidence" value="ECO:0007669"/>
    <property type="project" value="InterPro"/>
</dbReference>
<evidence type="ECO:0000256" key="3">
    <source>
        <dbReference type="SAM" id="SignalP"/>
    </source>
</evidence>
<dbReference type="InterPro" id="IPR011013">
    <property type="entry name" value="Gal_mutarotase_sf_dom"/>
</dbReference>
<gene>
    <name evidence="6" type="ORF">G8770_02270</name>
</gene>
<keyword evidence="2" id="KW-0378">Hydrolase</keyword>
<dbReference type="SUPFAM" id="SSF51011">
    <property type="entry name" value="Glycosyl hydrolase domain"/>
    <property type="match status" value="1"/>
</dbReference>
<evidence type="ECO:0000259" key="5">
    <source>
        <dbReference type="Pfam" id="PF21365"/>
    </source>
</evidence>
<dbReference type="CDD" id="cd14752">
    <property type="entry name" value="GH31_N"/>
    <property type="match status" value="1"/>
</dbReference>
<dbReference type="RefSeq" id="WP_167181310.1">
    <property type="nucleotide sequence ID" value="NZ_JAAONZ010000001.1"/>
</dbReference>
<dbReference type="InterPro" id="IPR017853">
    <property type="entry name" value="GH"/>
</dbReference>
<dbReference type="Pfam" id="PF21365">
    <property type="entry name" value="Glyco_hydro_31_3rd"/>
    <property type="match status" value="1"/>
</dbReference>
<dbReference type="SUPFAM" id="SSF74650">
    <property type="entry name" value="Galactose mutarotase-like"/>
    <property type="match status" value="1"/>
</dbReference>
<dbReference type="InterPro" id="IPR048395">
    <property type="entry name" value="Glyco_hydro_31_C"/>
</dbReference>
<organism evidence="6 7">
    <name type="scientific">Pseudomaricurvus hydrocarbonicus</name>
    <dbReference type="NCBI Taxonomy" id="1470433"/>
    <lineage>
        <taxon>Bacteria</taxon>
        <taxon>Pseudomonadati</taxon>
        <taxon>Pseudomonadota</taxon>
        <taxon>Gammaproteobacteria</taxon>
        <taxon>Cellvibrionales</taxon>
        <taxon>Cellvibrionaceae</taxon>
        <taxon>Pseudomaricurvus</taxon>
    </lineage>
</organism>
<evidence type="ECO:0008006" key="8">
    <source>
        <dbReference type="Google" id="ProtNLM"/>
    </source>
</evidence>
<evidence type="ECO:0000313" key="7">
    <source>
        <dbReference type="Proteomes" id="UP000787472"/>
    </source>
</evidence>
<dbReference type="AlphaFoldDB" id="A0A9E5MLE9"/>
<dbReference type="EMBL" id="JAAONZ010000001">
    <property type="protein sequence ID" value="NHO64373.1"/>
    <property type="molecule type" value="Genomic_DNA"/>
</dbReference>
<keyword evidence="3" id="KW-0732">Signal</keyword>
<keyword evidence="7" id="KW-1185">Reference proteome</keyword>
<accession>A0A9E5MLE9</accession>
<dbReference type="InterPro" id="IPR052990">
    <property type="entry name" value="Sulfoquinovosidase_GH31"/>
</dbReference>
<comment type="caution">
    <text evidence="6">The sequence shown here is derived from an EMBL/GenBank/DDBJ whole genome shotgun (WGS) entry which is preliminary data.</text>
</comment>
<dbReference type="GO" id="GO:0005975">
    <property type="term" value="P:carbohydrate metabolic process"/>
    <property type="evidence" value="ECO:0007669"/>
    <property type="project" value="InterPro"/>
</dbReference>
<dbReference type="SUPFAM" id="SSF51445">
    <property type="entry name" value="(Trans)glycosidases"/>
    <property type="match status" value="1"/>
</dbReference>
<dbReference type="PANTHER" id="PTHR46959:SF2">
    <property type="entry name" value="SULFOQUINOVOSIDASE"/>
    <property type="match status" value="1"/>
</dbReference>
<dbReference type="Pfam" id="PF01055">
    <property type="entry name" value="Glyco_hydro_31_2nd"/>
    <property type="match status" value="1"/>
</dbReference>
<comment type="similarity">
    <text evidence="1 2">Belongs to the glycosyl hydrolase 31 family.</text>
</comment>
<feature type="domain" description="Glycosyl hydrolase family 31 C-terminal" evidence="5">
    <location>
        <begin position="693"/>
        <end position="784"/>
    </location>
</feature>
<dbReference type="PANTHER" id="PTHR46959">
    <property type="entry name" value="SULFOQUINOVOSIDASE"/>
    <property type="match status" value="1"/>
</dbReference>
<keyword evidence="2" id="KW-0326">Glycosidase</keyword>
<evidence type="ECO:0000256" key="2">
    <source>
        <dbReference type="RuleBase" id="RU361185"/>
    </source>
</evidence>
<protein>
    <recommendedName>
        <fullName evidence="8">Alpha-glucosidase</fullName>
    </recommendedName>
</protein>
<dbReference type="Gene3D" id="2.60.40.1760">
    <property type="entry name" value="glycosyl hydrolase (family 31)"/>
    <property type="match status" value="1"/>
</dbReference>
<reference evidence="6" key="1">
    <citation type="submission" date="2020-03" db="EMBL/GenBank/DDBJ databases">
        <authorList>
            <person name="Guo F."/>
        </authorList>
    </citation>
    <scope>NUCLEOTIDE SEQUENCE</scope>
    <source>
        <strain evidence="6">JCM 30134</strain>
    </source>
</reference>
<name>A0A9E5MLE9_9GAMM</name>
<dbReference type="Proteomes" id="UP000787472">
    <property type="component" value="Unassembled WGS sequence"/>
</dbReference>
<sequence length="803" mass="89173">MIPFSFRRITHFLLLAAVCLLTACEPETRERGLEAVYDAKRYRISLENQQIRVFDHQRQQDIFSSSVATLLSARKTQLAFTEAQGIFKHQATPQHACTDINIDKAEPSSHFLLLAGEFQSPGCTLRFSLRFEQKDGQLLINAATTDPSYNHLVLGFDAAIHESISGFGAQVSHQDFKGLNVPVWIQAQGIGRGSQPLSTLVNAARPGASGNDLSSDFTVPYFLSSEGYGLFLETSELSRFDFRNPHRTRIHSYSHTLKARLISCNRLLACISSYSQFTGRMANLPAWTQQGAIVGLQGGHALTLQRYNQLKALDTPISGVMIADWIEPQATQGATALPAWSLSPKDSPQWEALIAQLKSDEVRLLGYYTPYLAEPEPAISGPTENGPIETDQPATQLVATSPAAIKTAASIPSEATRMTLFQEALEQNYFVLNPQGKPYRVTVSGVSARLIDLSNPDAFTWLKNLIKASVTTHQFSGWLADYGERLPTDAVLHNGQSPLSFHNLYAQEWARLNAEVITELELQQEAVFFMRSGFSQSPAFTPLFLLSRQNTSWDAEDGLQSVIVGLFNSGMSGQSLSHATIGGDTSLRQPVSGLSRWLLPEHLTLTETANTDQSPGKLTTYFTLRRTPDLLQRWIEISAFTGLFRTAQGLTPAINAQVFDSEELGQHFAHNARLFKALAPYRKLLIEEAEEQGWPLVRNPRLHFPDELYFQRMSNADLQFMLGDSIMVAPMLTPRNQRTQRQVFLPQGEWIELASGQTITAGPKGTRLYLTPAVGQAPAYLRNNKRTREVIIPALQEAQLLQP</sequence>